<keyword evidence="4" id="KW-0720">Serine protease</keyword>
<comment type="caution">
    <text evidence="10">The sequence shown here is derived from an EMBL/GenBank/DDBJ whole genome shotgun (WGS) entry which is preliminary data.</text>
</comment>
<dbReference type="Gene3D" id="3.30.300.50">
    <property type="match status" value="2"/>
</dbReference>
<feature type="chain" id="PRO_5012775983" evidence="9">
    <location>
        <begin position="22"/>
        <end position="421"/>
    </location>
</feature>
<keyword evidence="2" id="KW-0645">Protease</keyword>
<evidence type="ECO:0000256" key="1">
    <source>
        <dbReference type="ARBA" id="ARBA00007664"/>
    </source>
</evidence>
<feature type="active site" description="Charge relay system" evidence="6">
    <location>
        <position position="247"/>
    </location>
</feature>
<evidence type="ECO:0000313" key="10">
    <source>
        <dbReference type="EMBL" id="ONH32879.1"/>
    </source>
</evidence>
<feature type="compositionally biased region" description="Low complexity" evidence="8">
    <location>
        <begin position="20"/>
        <end position="34"/>
    </location>
</feature>
<keyword evidence="9" id="KW-0732">Signal</keyword>
<dbReference type="GO" id="GO:0004252">
    <property type="term" value="F:serine-type endopeptidase activity"/>
    <property type="evidence" value="ECO:0007669"/>
    <property type="project" value="InterPro"/>
</dbReference>
<feature type="active site" description="Charge relay system" evidence="6">
    <location>
        <position position="361"/>
    </location>
</feature>
<evidence type="ECO:0000256" key="6">
    <source>
        <dbReference type="PIRSR" id="PIRSR001134-1"/>
    </source>
</evidence>
<evidence type="ECO:0000256" key="4">
    <source>
        <dbReference type="ARBA" id="ARBA00022825"/>
    </source>
</evidence>
<gene>
    <name evidence="10" type="ORF">BL253_04005</name>
</gene>
<reference evidence="11" key="1">
    <citation type="submission" date="2016-10" db="EMBL/GenBank/DDBJ databases">
        <title>Frankia sp. NRRL B-16386 Genome sequencing.</title>
        <authorList>
            <person name="Ghodhbane-Gtari F."/>
            <person name="Swanson E."/>
            <person name="Gueddou A."/>
            <person name="Hezbri K."/>
            <person name="Ktari K."/>
            <person name="Nouioui I."/>
            <person name="Morris K."/>
            <person name="Simpson S."/>
            <person name="Abebe-Akele F."/>
            <person name="Thomas K."/>
            <person name="Gtari M."/>
            <person name="Tisa L.S."/>
        </authorList>
    </citation>
    <scope>NUCLEOTIDE SEQUENCE [LARGE SCALE GENOMIC DNA]</scope>
    <source>
        <strain evidence="11">NRRL B-16386</strain>
    </source>
</reference>
<feature type="disulfide bond" evidence="7">
    <location>
        <begin position="226"/>
        <end position="248"/>
    </location>
</feature>
<accession>A0A1V2IIX9</accession>
<dbReference type="AlphaFoldDB" id="A0A1V2IIX9"/>
<dbReference type="PRINTS" id="PR00861">
    <property type="entry name" value="ALYTICPTASE"/>
</dbReference>
<evidence type="ECO:0000256" key="9">
    <source>
        <dbReference type="SAM" id="SignalP"/>
    </source>
</evidence>
<dbReference type="InterPro" id="IPR035070">
    <property type="entry name" value="Streptogrisin_prodomain"/>
</dbReference>
<dbReference type="Proteomes" id="UP000188929">
    <property type="component" value="Unassembled WGS sequence"/>
</dbReference>
<dbReference type="CDD" id="cd21112">
    <property type="entry name" value="alphaLP-like"/>
    <property type="match status" value="1"/>
</dbReference>
<dbReference type="InterPro" id="IPR043504">
    <property type="entry name" value="Peptidase_S1_PA_chymotrypsin"/>
</dbReference>
<dbReference type="InterPro" id="IPR009003">
    <property type="entry name" value="Peptidase_S1_PA"/>
</dbReference>
<feature type="signal peptide" evidence="9">
    <location>
        <begin position="1"/>
        <end position="21"/>
    </location>
</feature>
<organism evidence="10 11">
    <name type="scientific">Pseudofrankia asymbiotica</name>
    <dbReference type="NCBI Taxonomy" id="1834516"/>
    <lineage>
        <taxon>Bacteria</taxon>
        <taxon>Bacillati</taxon>
        <taxon>Actinomycetota</taxon>
        <taxon>Actinomycetes</taxon>
        <taxon>Frankiales</taxon>
        <taxon>Frankiaceae</taxon>
        <taxon>Pseudofrankia</taxon>
    </lineage>
</organism>
<evidence type="ECO:0000256" key="2">
    <source>
        <dbReference type="ARBA" id="ARBA00022670"/>
    </source>
</evidence>
<proteinExistence type="inferred from homology"/>
<evidence type="ECO:0000313" key="11">
    <source>
        <dbReference type="Proteomes" id="UP000188929"/>
    </source>
</evidence>
<dbReference type="InterPro" id="IPR001316">
    <property type="entry name" value="Pept_S1A_streptogrisin"/>
</dbReference>
<comment type="similarity">
    <text evidence="1">Belongs to the peptidase S1 family.</text>
</comment>
<keyword evidence="3" id="KW-0378">Hydrolase</keyword>
<evidence type="ECO:0000256" key="8">
    <source>
        <dbReference type="SAM" id="MobiDB-lite"/>
    </source>
</evidence>
<keyword evidence="5 7" id="KW-1015">Disulfide bond</keyword>
<dbReference type="PIRSF" id="PIRSF001134">
    <property type="entry name" value="Streptogrisin"/>
    <property type="match status" value="1"/>
</dbReference>
<dbReference type="EMBL" id="MOMC01000008">
    <property type="protein sequence ID" value="ONH32879.1"/>
    <property type="molecule type" value="Genomic_DNA"/>
</dbReference>
<keyword evidence="11" id="KW-1185">Reference proteome</keyword>
<feature type="active site" description="Charge relay system" evidence="6">
    <location>
        <position position="275"/>
    </location>
</feature>
<sequence length="421" mass="43470">MTVAAACAAVSWTVVTLPAQAAPDSTPSPSAPARPGDRGTAGPTTEVVAALQRDLGLTEQQAKDRLAQQANAIELDGQVRGKLGSSFGGSWFDPQTGRLVVGVTSEAGAGEATRLGAQPKVVARSYGALESIVADLDTLAGRAPAKAGSRAATGKPQAAVKGVSGWHIDPVTNTVVVSVVKDRFSPEAQDNLTKYGDAVRVEYLPAEPTTTANFIDGGDQIDGASCSAGFNLRNPSTGKGYLLTAGHCVSQNQTVTGQGGFTFGTVRSRWFPSFDDSLTEATNPGYWIQGPWIDTNPSNGGFINVSGYTDAPVGTYICKSGITTRLTCGNITGKDETVLFDGVNTVYGLTRHSACVEPGDSGGANYVPGGVNRAEGVTSGAVLYGATRRCGSAVGQPTISWYFPIADSLAYYGPAFGVSLW</sequence>
<name>A0A1V2IIX9_9ACTN</name>
<feature type="disulfide bond" evidence="7">
    <location>
        <begin position="355"/>
        <end position="390"/>
    </location>
</feature>
<evidence type="ECO:0000256" key="7">
    <source>
        <dbReference type="PIRSR" id="PIRSR001134-2"/>
    </source>
</evidence>
<dbReference type="GO" id="GO:0006508">
    <property type="term" value="P:proteolysis"/>
    <property type="evidence" value="ECO:0007669"/>
    <property type="project" value="UniProtKB-KW"/>
</dbReference>
<dbReference type="STRING" id="1834516.BL253_04005"/>
<feature type="disulfide bond" evidence="7">
    <location>
        <begin position="318"/>
        <end position="328"/>
    </location>
</feature>
<feature type="region of interest" description="Disordered" evidence="8">
    <location>
        <begin position="20"/>
        <end position="43"/>
    </location>
</feature>
<evidence type="ECO:0000256" key="3">
    <source>
        <dbReference type="ARBA" id="ARBA00022801"/>
    </source>
</evidence>
<protein>
    <submittedName>
        <fullName evidence="10">Uncharacterized protein</fullName>
    </submittedName>
</protein>
<evidence type="ECO:0000256" key="5">
    <source>
        <dbReference type="ARBA" id="ARBA00023157"/>
    </source>
</evidence>
<dbReference type="SUPFAM" id="SSF50494">
    <property type="entry name" value="Trypsin-like serine proteases"/>
    <property type="match status" value="1"/>
</dbReference>
<dbReference type="Gene3D" id="2.40.10.10">
    <property type="entry name" value="Trypsin-like serine proteases"/>
    <property type="match status" value="2"/>
</dbReference>